<dbReference type="Proteomes" id="UP001162164">
    <property type="component" value="Unassembled WGS sequence"/>
</dbReference>
<accession>A0ABQ9JHA1</accession>
<feature type="compositionally biased region" description="Polar residues" evidence="2">
    <location>
        <begin position="1"/>
        <end position="35"/>
    </location>
</feature>
<organism evidence="3 4">
    <name type="scientific">Molorchus minor</name>
    <dbReference type="NCBI Taxonomy" id="1323400"/>
    <lineage>
        <taxon>Eukaryota</taxon>
        <taxon>Metazoa</taxon>
        <taxon>Ecdysozoa</taxon>
        <taxon>Arthropoda</taxon>
        <taxon>Hexapoda</taxon>
        <taxon>Insecta</taxon>
        <taxon>Pterygota</taxon>
        <taxon>Neoptera</taxon>
        <taxon>Endopterygota</taxon>
        <taxon>Coleoptera</taxon>
        <taxon>Polyphaga</taxon>
        <taxon>Cucujiformia</taxon>
        <taxon>Chrysomeloidea</taxon>
        <taxon>Cerambycidae</taxon>
        <taxon>Lamiinae</taxon>
        <taxon>Monochamini</taxon>
        <taxon>Molorchus</taxon>
    </lineage>
</organism>
<reference evidence="3" key="1">
    <citation type="journal article" date="2023" name="Insect Mol. Biol.">
        <title>Genome sequencing provides insights into the evolution of gene families encoding plant cell wall-degrading enzymes in longhorned beetles.</title>
        <authorList>
            <person name="Shin N.R."/>
            <person name="Okamura Y."/>
            <person name="Kirsch R."/>
            <person name="Pauchet Y."/>
        </authorList>
    </citation>
    <scope>NUCLEOTIDE SEQUENCE</scope>
    <source>
        <strain evidence="3">MMC_N1</strain>
    </source>
</reference>
<dbReference type="EMBL" id="JAPWTJ010000538">
    <property type="protein sequence ID" value="KAJ8977500.1"/>
    <property type="molecule type" value="Genomic_DNA"/>
</dbReference>
<name>A0ABQ9JHA1_9CUCU</name>
<sequence length="311" mass="35792">MSNTDDNSFSVSNPTTPSGTPKKNSLHVQINQQLNAPAPLSPSSSEKFNIKDFEQILLGSGNMIESRNKATEEICQLKKHNKELERELESVVSKPSKEGNDLALQQRVVSMNITAANPSNENTMAEAQQEDLEIAEHYKTLTVELEAKIEILVATLSEKDSQMQKIRQQYEEILTSLEDKENRIVDLEFELLSMQKGSGRSDKSFLEKVDSGSEKHSSFYRQEIEEKDKEITKLSIELKKCTCYLQEIVNKELWERNKEIEKLQNKQANPSEVSKLKKELASKDYQLRMLKEKNIRIGFEYDHSFRRKFGR</sequence>
<evidence type="ECO:0000313" key="3">
    <source>
        <dbReference type="EMBL" id="KAJ8977500.1"/>
    </source>
</evidence>
<evidence type="ECO:0000256" key="1">
    <source>
        <dbReference type="SAM" id="Coils"/>
    </source>
</evidence>
<feature type="compositionally biased region" description="Low complexity" evidence="2">
    <location>
        <begin position="36"/>
        <end position="45"/>
    </location>
</feature>
<gene>
    <name evidence="3" type="ORF">NQ317_017118</name>
</gene>
<evidence type="ECO:0000313" key="4">
    <source>
        <dbReference type="Proteomes" id="UP001162164"/>
    </source>
</evidence>
<evidence type="ECO:0000256" key="2">
    <source>
        <dbReference type="SAM" id="MobiDB-lite"/>
    </source>
</evidence>
<keyword evidence="1" id="KW-0175">Coiled coil</keyword>
<comment type="caution">
    <text evidence="3">The sequence shown here is derived from an EMBL/GenBank/DDBJ whole genome shotgun (WGS) entry which is preliminary data.</text>
</comment>
<feature type="region of interest" description="Disordered" evidence="2">
    <location>
        <begin position="1"/>
        <end position="46"/>
    </location>
</feature>
<keyword evidence="4" id="KW-1185">Reference proteome</keyword>
<feature type="coiled-coil region" evidence="1">
    <location>
        <begin position="163"/>
        <end position="190"/>
    </location>
</feature>
<protein>
    <submittedName>
        <fullName evidence="3">Uncharacterized protein</fullName>
    </submittedName>
</protein>
<proteinExistence type="predicted"/>